<evidence type="ECO:0000256" key="5">
    <source>
        <dbReference type="ARBA" id="ARBA00022781"/>
    </source>
</evidence>
<keyword evidence="4 9" id="KW-0812">Transmembrane</keyword>
<feature type="coiled-coil region" evidence="10">
    <location>
        <begin position="92"/>
        <end position="119"/>
    </location>
</feature>
<dbReference type="InterPro" id="IPR002490">
    <property type="entry name" value="V-ATPase_116kDa_su"/>
</dbReference>
<dbReference type="PIRSF" id="PIRSF001293">
    <property type="entry name" value="ATP6V0A1"/>
    <property type="match status" value="1"/>
</dbReference>
<dbReference type="Pfam" id="PF01496">
    <property type="entry name" value="V_ATPase_I"/>
    <property type="match status" value="2"/>
</dbReference>
<feature type="transmembrane region" description="Helical" evidence="9">
    <location>
        <begin position="757"/>
        <end position="778"/>
    </location>
</feature>
<evidence type="ECO:0000313" key="12">
    <source>
        <dbReference type="Proteomes" id="UP000694558"/>
    </source>
</evidence>
<dbReference type="InterPro" id="IPR026028">
    <property type="entry name" value="V-type_ATPase_116kDa_su_euka"/>
</dbReference>
<comment type="subcellular location">
    <subcellularLocation>
        <location evidence="1">Membrane</location>
        <topology evidence="1">Multi-pass membrane protein</topology>
    </subcellularLocation>
</comment>
<evidence type="ECO:0000313" key="11">
    <source>
        <dbReference type="Ensembl" id="ENSSMAP00000048812.1"/>
    </source>
</evidence>
<dbReference type="GeneTree" id="ENSGT00950000182881"/>
<evidence type="ECO:0000256" key="7">
    <source>
        <dbReference type="ARBA" id="ARBA00023065"/>
    </source>
</evidence>
<feature type="coiled-coil region" evidence="10">
    <location>
        <begin position="262"/>
        <end position="289"/>
    </location>
</feature>
<dbReference type="PANTHER" id="PTHR11629">
    <property type="entry name" value="VACUOLAR PROTON ATPASES"/>
    <property type="match status" value="1"/>
</dbReference>
<dbReference type="AlphaFoldDB" id="A0A8D3CNF4"/>
<keyword evidence="8 9" id="KW-0472">Membrane</keyword>
<evidence type="ECO:0000256" key="6">
    <source>
        <dbReference type="ARBA" id="ARBA00022989"/>
    </source>
</evidence>
<protein>
    <recommendedName>
        <fullName evidence="9">V-type proton ATPase subunit a</fullName>
    </recommendedName>
</protein>
<keyword evidence="7 9" id="KW-0406">Ion transport</keyword>
<feature type="transmembrane region" description="Helical" evidence="9">
    <location>
        <begin position="575"/>
        <end position="598"/>
    </location>
</feature>
<evidence type="ECO:0000256" key="10">
    <source>
        <dbReference type="SAM" id="Coils"/>
    </source>
</evidence>
<comment type="function">
    <text evidence="9">Essential component of the vacuolar proton pump (V-ATPase), a multimeric enzyme that catalyzes the translocation of protons across the membranes. Required for assembly and activity of the V-ATPase.</text>
</comment>
<keyword evidence="3 9" id="KW-0813">Transport</keyword>
<reference evidence="11" key="1">
    <citation type="submission" date="2023-05" db="EMBL/GenBank/DDBJ databases">
        <title>High-quality long-read genome of Scophthalmus maximus.</title>
        <authorList>
            <person name="Lien S."/>
            <person name="Martinez P."/>
        </authorList>
    </citation>
    <scope>NUCLEOTIDE SEQUENCE [LARGE SCALE GENOMIC DNA]</scope>
</reference>
<keyword evidence="10" id="KW-0175">Coiled coil</keyword>
<dbReference type="GO" id="GO:0000220">
    <property type="term" value="C:vacuolar proton-transporting V-type ATPase, V0 domain"/>
    <property type="evidence" value="ECO:0007669"/>
    <property type="project" value="InterPro"/>
</dbReference>
<evidence type="ECO:0000256" key="1">
    <source>
        <dbReference type="ARBA" id="ARBA00004141"/>
    </source>
</evidence>
<dbReference type="PANTHER" id="PTHR11629:SF71">
    <property type="entry name" value="V-TYPE PROTON ATPASE SUBUNIT A"/>
    <property type="match status" value="1"/>
</dbReference>
<reference evidence="11" key="2">
    <citation type="submission" date="2025-08" db="UniProtKB">
        <authorList>
            <consortium name="Ensembl"/>
        </authorList>
    </citation>
    <scope>IDENTIFICATION</scope>
</reference>
<evidence type="ECO:0000256" key="3">
    <source>
        <dbReference type="ARBA" id="ARBA00022448"/>
    </source>
</evidence>
<proteinExistence type="inferred from homology"/>
<accession>A0A8D3CNF4</accession>
<comment type="similarity">
    <text evidence="2 9">Belongs to the V-ATPase 116 kDa subunit family.</text>
</comment>
<feature type="transmembrane region" description="Helical" evidence="9">
    <location>
        <begin position="641"/>
        <end position="666"/>
    </location>
</feature>
<keyword evidence="5 9" id="KW-0375">Hydrogen ion transport</keyword>
<feature type="transmembrane region" description="Helical" evidence="9">
    <location>
        <begin position="450"/>
        <end position="468"/>
    </location>
</feature>
<evidence type="ECO:0000256" key="4">
    <source>
        <dbReference type="ARBA" id="ARBA00022692"/>
    </source>
</evidence>
<dbReference type="GO" id="GO:0005886">
    <property type="term" value="C:plasma membrane"/>
    <property type="evidence" value="ECO:0007669"/>
    <property type="project" value="TreeGrafter"/>
</dbReference>
<evidence type="ECO:0000256" key="9">
    <source>
        <dbReference type="RuleBase" id="RU361189"/>
    </source>
</evidence>
<dbReference type="GO" id="GO:0051117">
    <property type="term" value="F:ATPase binding"/>
    <property type="evidence" value="ECO:0007669"/>
    <property type="project" value="TreeGrafter"/>
</dbReference>
<keyword evidence="6 9" id="KW-1133">Transmembrane helix</keyword>
<dbReference type="Proteomes" id="UP000694558">
    <property type="component" value="Chromosome 16"/>
</dbReference>
<gene>
    <name evidence="11" type="primary">atp6v0a2a</name>
</gene>
<dbReference type="GO" id="GO:0046961">
    <property type="term" value="F:proton-transporting ATPase activity, rotational mechanism"/>
    <property type="evidence" value="ECO:0007669"/>
    <property type="project" value="InterPro"/>
</dbReference>
<evidence type="ECO:0000256" key="8">
    <source>
        <dbReference type="ARBA" id="ARBA00023136"/>
    </source>
</evidence>
<dbReference type="Ensembl" id="ENSSMAT00000044113.1">
    <property type="protein sequence ID" value="ENSSMAP00000048812.1"/>
    <property type="gene ID" value="ENSSMAG00000020490.2"/>
</dbReference>
<organism evidence="11 12">
    <name type="scientific">Scophthalmus maximus</name>
    <name type="common">Turbot</name>
    <name type="synonym">Psetta maxima</name>
    <dbReference type="NCBI Taxonomy" id="52904"/>
    <lineage>
        <taxon>Eukaryota</taxon>
        <taxon>Metazoa</taxon>
        <taxon>Chordata</taxon>
        <taxon>Craniata</taxon>
        <taxon>Vertebrata</taxon>
        <taxon>Euteleostomi</taxon>
        <taxon>Actinopterygii</taxon>
        <taxon>Neopterygii</taxon>
        <taxon>Teleostei</taxon>
        <taxon>Neoteleostei</taxon>
        <taxon>Acanthomorphata</taxon>
        <taxon>Carangaria</taxon>
        <taxon>Pleuronectiformes</taxon>
        <taxon>Pleuronectoidei</taxon>
        <taxon>Scophthalmidae</taxon>
        <taxon>Scophthalmus</taxon>
    </lineage>
</organism>
<sequence length="825" mass="94445">MVFRSEEMCLAQLFLQSGSEYDCISELGELGLVEFRDLNPSVSSFQRRFVSEIKRCEEMERILGYLLREIQKAKIAVPEEDESPLAPPPRQVLEIMEQLQRLEMELSEVAKNREKLQRNRLELTEYTHMLKITRTFIHSRSRALGPQYEEFPTMETDSVTGCTGMQRLGAKLGFVSGLIQRVKVEAFERMLWRVCKGYTILSYAELDENLADLDTGEISKSVVFLISFWGDQIGQKVQKICDCYHCHLYPHPENDEERADVLESLKTRIQDLNNVLQRTEDYLRQVLQKASESAFTWVVHVKKMKAIFHILNLCSFDVTNKCLIAEVWCPVSDLANLRGALEKGSRKGDATVPSFVNRIPSTDTPPTLLRTNKFTSGFQSIVEAYGVGDYREVSPAPYTIITFPFLFAVMFGDLGHGMVMSLFALWMVLTEKNQKKKRSSNEIWVTFFNGRYIILMMGLFSVYTGLIYNDCFSKSLNIFGSCWIVNTNTYTESKFLNKTLQTNALLTLDPNVSGVFSGPYPFGIDPIWNMAVNRLSFLNSYKMKMSVVIGVVHMTFGVVLSVFNHLHFRQKFNMYLLFLPELLFLLCLFGYLVFMIFYKWLAFGARDSSQAPSILIHFINMFVMQGTDIAPLFPGQTGLQIFLVVVALLSVPVLLLGKPLYLYWLYRGGKGLRRRRVSLIKNIYIKWGFLCIVLQFDFADVLLHQAIHTIEYCLGCISNTASYLRLWALSLAHAQLSEVLWTMVMRLGLRITTRVGVLFLAPVFGLFAVLTVSILLVMEGLSAFLHALRLHWVEFQNKFYHGTGVKFIPFDFSLLPSVFEQDGLL</sequence>
<name>A0A8D3CNF4_SCOMX</name>
<evidence type="ECO:0000256" key="2">
    <source>
        <dbReference type="ARBA" id="ARBA00009904"/>
    </source>
</evidence>
<feature type="transmembrane region" description="Helical" evidence="9">
    <location>
        <begin position="405"/>
        <end position="429"/>
    </location>
</feature>
<dbReference type="GO" id="GO:0007035">
    <property type="term" value="P:vacuolar acidification"/>
    <property type="evidence" value="ECO:0007669"/>
    <property type="project" value="TreeGrafter"/>
</dbReference>
<feature type="transmembrane region" description="Helical" evidence="9">
    <location>
        <begin position="545"/>
        <end position="563"/>
    </location>
</feature>